<name>A0P2A5_ROSAI</name>
<accession>A0P2A5</accession>
<gene>
    <name evidence="6" type="ORF">SIAM614_17194</name>
</gene>
<protein>
    <recommendedName>
        <fullName evidence="5">CENP-V/GFA domain-containing protein</fullName>
    </recommendedName>
</protein>
<feature type="domain" description="CENP-V/GFA" evidence="5">
    <location>
        <begin position="1"/>
        <end position="109"/>
    </location>
</feature>
<evidence type="ECO:0000256" key="3">
    <source>
        <dbReference type="ARBA" id="ARBA00022833"/>
    </source>
</evidence>
<dbReference type="PANTHER" id="PTHR33337">
    <property type="entry name" value="GFA DOMAIN-CONTAINING PROTEIN"/>
    <property type="match status" value="1"/>
</dbReference>
<dbReference type="GO" id="GO:0016846">
    <property type="term" value="F:carbon-sulfur lyase activity"/>
    <property type="evidence" value="ECO:0007669"/>
    <property type="project" value="InterPro"/>
</dbReference>
<dbReference type="PANTHER" id="PTHR33337:SF40">
    <property type="entry name" value="CENP-V_GFA DOMAIN-CONTAINING PROTEIN-RELATED"/>
    <property type="match status" value="1"/>
</dbReference>
<evidence type="ECO:0000256" key="4">
    <source>
        <dbReference type="ARBA" id="ARBA00023239"/>
    </source>
</evidence>
<evidence type="ECO:0000259" key="5">
    <source>
        <dbReference type="PROSITE" id="PS51891"/>
    </source>
</evidence>
<dbReference type="InterPro" id="IPR011057">
    <property type="entry name" value="Mss4-like_sf"/>
</dbReference>
<dbReference type="EMBL" id="AAUW01000026">
    <property type="protein sequence ID" value="EAV40769.1"/>
    <property type="molecule type" value="Genomic_DNA"/>
</dbReference>
<evidence type="ECO:0000313" key="7">
    <source>
        <dbReference type="Proteomes" id="UP000004848"/>
    </source>
</evidence>
<keyword evidence="4" id="KW-0456">Lyase</keyword>
<dbReference type="Gene3D" id="3.90.1590.10">
    <property type="entry name" value="glutathione-dependent formaldehyde- activating enzyme (gfa)"/>
    <property type="match status" value="1"/>
</dbReference>
<dbReference type="GO" id="GO:0046872">
    <property type="term" value="F:metal ion binding"/>
    <property type="evidence" value="ECO:0007669"/>
    <property type="project" value="UniProtKB-KW"/>
</dbReference>
<dbReference type="Proteomes" id="UP000004848">
    <property type="component" value="Unassembled WGS sequence"/>
</dbReference>
<keyword evidence="2" id="KW-0479">Metal-binding</keyword>
<dbReference type="PROSITE" id="PS51891">
    <property type="entry name" value="CENP_V_GFA"/>
    <property type="match status" value="1"/>
</dbReference>
<reference evidence="6 7" key="1">
    <citation type="submission" date="2006-05" db="EMBL/GenBank/DDBJ databases">
        <authorList>
            <person name="King G."/>
            <person name="Ferriera S."/>
            <person name="Johnson J."/>
            <person name="Kravitz S."/>
            <person name="Beeson K."/>
            <person name="Sutton G."/>
            <person name="Rogers Y.-H."/>
            <person name="Friedman R."/>
            <person name="Frazier M."/>
            <person name="Venter J.C."/>
        </authorList>
    </citation>
    <scope>NUCLEOTIDE SEQUENCE [LARGE SCALE GENOMIC DNA]</scope>
    <source>
        <strain evidence="7">ATCC 25650 / DSM 13394 / JCM 20685 / NBRC 16684 / NCIMB 2208 / IAM 12614 / B1</strain>
    </source>
</reference>
<dbReference type="AlphaFoldDB" id="A0P2A5"/>
<evidence type="ECO:0000256" key="1">
    <source>
        <dbReference type="ARBA" id="ARBA00005495"/>
    </source>
</evidence>
<dbReference type="InterPro" id="IPR006913">
    <property type="entry name" value="CENP-V/GFA"/>
</dbReference>
<evidence type="ECO:0000313" key="6">
    <source>
        <dbReference type="EMBL" id="EAV40769.1"/>
    </source>
</evidence>
<evidence type="ECO:0000256" key="2">
    <source>
        <dbReference type="ARBA" id="ARBA00022723"/>
    </source>
</evidence>
<keyword evidence="3" id="KW-0862">Zinc</keyword>
<comment type="similarity">
    <text evidence="1">Belongs to the Gfa family.</text>
</comment>
<organism evidence="6 7">
    <name type="scientific">Roseibium aggregatum (strain ATCC 25650 / DSM 13394 / JCM 20685 / NBRC 16684 / NCIMB 2208 / IAM 12614 / B1)</name>
    <name type="common">Stappia aggregata</name>
    <dbReference type="NCBI Taxonomy" id="384765"/>
    <lineage>
        <taxon>Bacteria</taxon>
        <taxon>Pseudomonadati</taxon>
        <taxon>Pseudomonadota</taxon>
        <taxon>Alphaproteobacteria</taxon>
        <taxon>Hyphomicrobiales</taxon>
        <taxon>Stappiaceae</taxon>
        <taxon>Roseibium</taxon>
    </lineage>
</organism>
<dbReference type="eggNOG" id="COG3791">
    <property type="taxonomic scope" value="Bacteria"/>
</dbReference>
<dbReference type="SUPFAM" id="SSF51316">
    <property type="entry name" value="Mss4-like"/>
    <property type="match status" value="1"/>
</dbReference>
<proteinExistence type="inferred from homology"/>
<sequence>MRYRCEAAPKLTVHCYCTDCRKLSGTGHSTHTVFDEDAFVLTGEVTEYVKTADSGRTINRRFCPVCGSPVFHTRTAMEGLVVIRTSTLDTPEAVKPTRAIYVSRAVSWDTVDTSLQCFEEMTPQAPQG</sequence>
<dbReference type="Pfam" id="PF04828">
    <property type="entry name" value="GFA"/>
    <property type="match status" value="1"/>
</dbReference>
<comment type="caution">
    <text evidence="6">The sequence shown here is derived from an EMBL/GenBank/DDBJ whole genome shotgun (WGS) entry which is preliminary data.</text>
</comment>